<dbReference type="STRING" id="160492.XF_1377"/>
<dbReference type="Proteomes" id="UP000000812">
    <property type="component" value="Chromosome"/>
</dbReference>
<protein>
    <submittedName>
        <fullName evidence="1">Uncharacterized protein</fullName>
    </submittedName>
</protein>
<sequence>MVSIRVRLDLIVGLGLGMCRIFSRCVYGEYAMNSAARGGVGVGDVALSIVKRYVRVRRRFRNGDALPYNSLHRRDVQ</sequence>
<accession>Q9PDK2</accession>
<dbReference type="EMBL" id="AE003849">
    <property type="protein sequence ID" value="AAF84186.1"/>
    <property type="molecule type" value="Genomic_DNA"/>
</dbReference>
<name>Q9PDK2_XYLFA</name>
<dbReference type="KEGG" id="xfa:XF_1377"/>
<dbReference type="HOGENOM" id="CLU_2637275_0_0_6"/>
<gene>
    <name evidence="1" type="ordered locus">XF_1377</name>
</gene>
<evidence type="ECO:0000313" key="1">
    <source>
        <dbReference type="EMBL" id="AAF84186.1"/>
    </source>
</evidence>
<dbReference type="PIR" id="E82688">
    <property type="entry name" value="E82688"/>
</dbReference>
<dbReference type="AlphaFoldDB" id="Q9PDK2"/>
<evidence type="ECO:0000313" key="2">
    <source>
        <dbReference type="Proteomes" id="UP000000812"/>
    </source>
</evidence>
<organism evidence="1 2">
    <name type="scientific">Xylella fastidiosa (strain 9a5c)</name>
    <dbReference type="NCBI Taxonomy" id="160492"/>
    <lineage>
        <taxon>Bacteria</taxon>
        <taxon>Pseudomonadati</taxon>
        <taxon>Pseudomonadota</taxon>
        <taxon>Gammaproteobacteria</taxon>
        <taxon>Lysobacterales</taxon>
        <taxon>Lysobacteraceae</taxon>
        <taxon>Xylella</taxon>
    </lineage>
</organism>
<proteinExistence type="predicted"/>
<reference evidence="1 2" key="1">
    <citation type="journal article" date="2000" name="Nature">
        <title>The genome sequence of the plant pathogen Xylella fastidiosa.</title>
        <authorList>
            <person name="Simpson A.J."/>
            <person name="Reinach F.C."/>
            <person name="Arruda P."/>
            <person name="Abreu F.A."/>
            <person name="Acencio M."/>
            <person name="Alvarenga R."/>
            <person name="Alves L.M."/>
            <person name="Araya J.E."/>
            <person name="Baia G.S."/>
            <person name="Baptista C.S."/>
            <person name="Barros M.H."/>
            <person name="Bonaccorsi E.D."/>
            <person name="Bordin S."/>
            <person name="Bove J.M."/>
            <person name="Briones M.R."/>
            <person name="Bueno M.R."/>
            <person name="Camargo A.A."/>
            <person name="Camargo L.E."/>
            <person name="Carraro D.M."/>
            <person name="Carrer H."/>
            <person name="Colauto N.B."/>
            <person name="Colombo C."/>
            <person name="Costa F.F."/>
            <person name="Costa M.C."/>
            <person name="Costa-Neto C.M."/>
            <person name="Coutinho L.L."/>
            <person name="Cristofani M."/>
            <person name="Dias-Neto E."/>
            <person name="Docena C."/>
            <person name="El-Dorry H."/>
            <person name="Facincani A.P."/>
            <person name="Ferreira A.J."/>
            <person name="Ferreira V.C."/>
            <person name="Ferro J.A."/>
            <person name="Fraga J.S."/>
            <person name="Franca S.C."/>
            <person name="Franco M.C."/>
            <person name="Frohme M."/>
            <person name="Furlan L.R."/>
            <person name="Garnier M."/>
            <person name="Goldman G.H."/>
            <person name="Goldman M.H."/>
            <person name="Gomes S.L."/>
            <person name="Gruber A."/>
            <person name="Ho P.L."/>
            <person name="Hoheisel J.D."/>
            <person name="Junqueira M.L."/>
            <person name="Kemper E.L."/>
            <person name="Kitajima J.P."/>
            <person name="Krieger J.E."/>
            <person name="Kuramae E.E."/>
            <person name="Laigret F."/>
            <person name="Lambais M.R."/>
            <person name="Leite L.C."/>
            <person name="Lemos E.G."/>
            <person name="Lemos M.V."/>
            <person name="Lopes S.A."/>
            <person name="Lopes C.R."/>
            <person name="Machado J.A."/>
            <person name="Machado M.A."/>
            <person name="Madeira A.M."/>
            <person name="Madeira H.M."/>
            <person name="Marino C.L."/>
            <person name="Marques M.V."/>
            <person name="Martins E.A."/>
            <person name="Martins E.M."/>
            <person name="Matsukuma A.Y."/>
            <person name="Menck C.F."/>
            <person name="Miracca E.C."/>
            <person name="Miyaki C.Y."/>
            <person name="Monteriro-Vitorello C.B."/>
            <person name="Moon D.H."/>
            <person name="Nagai M.A."/>
            <person name="Nascimento A.L."/>
            <person name="Netto L.E."/>
            <person name="Nhani A.Jr."/>
            <person name="Nobrega F.G."/>
            <person name="Nunes L.R."/>
            <person name="Oliveira M.A."/>
            <person name="de Oliveira M.C."/>
            <person name="de Oliveira R.C."/>
            <person name="Palmieri D.A."/>
            <person name="Paris A."/>
            <person name="Peixoto B.R."/>
            <person name="Pereira G.A."/>
            <person name="Pereira H.A.Jr."/>
            <person name="Pesquero J.B."/>
            <person name="Quaggio R.B."/>
            <person name="Roberto P.G."/>
            <person name="Rodrigues V."/>
            <person name="de M Rosa A.J."/>
            <person name="de Rosa V.E.Jr."/>
            <person name="de Sa R.G."/>
            <person name="Santelli R.V."/>
            <person name="Sawasaki H.E."/>
            <person name="da Silva A.C."/>
            <person name="da Silva A.M."/>
            <person name="da Silva F.R."/>
            <person name="da Silva W.A.Jr."/>
            <person name="da Silveira J.F."/>
            <person name="Silvestri M.L."/>
            <person name="Siqueira W.J."/>
            <person name="de Souza A.A."/>
            <person name="de Souza A.P."/>
            <person name="Terenzi M.F."/>
            <person name="Truffi D."/>
            <person name="Tsai S.M."/>
            <person name="Tsuhako M.H."/>
            <person name="Vallada H."/>
            <person name="Van Sluys M.A."/>
            <person name="Verjovski-Almeida S."/>
            <person name="Vettore A.L."/>
            <person name="Zago M.A."/>
            <person name="Zatz M."/>
            <person name="Meidanis J."/>
            <person name="Setubal J.C."/>
        </authorList>
    </citation>
    <scope>NUCLEOTIDE SEQUENCE [LARGE SCALE GENOMIC DNA]</scope>
    <source>
        <strain evidence="1 2">9a5c</strain>
    </source>
</reference>